<reference evidence="2 3" key="1">
    <citation type="journal article" date="2015" name="Genome Biol. Evol.">
        <title>Comparative Genomics of a Bacterivorous Green Alga Reveals Evolutionary Causalities and Consequences of Phago-Mixotrophic Mode of Nutrition.</title>
        <authorList>
            <person name="Burns J.A."/>
            <person name="Paasch A."/>
            <person name="Narechania A."/>
            <person name="Kim E."/>
        </authorList>
    </citation>
    <scope>NUCLEOTIDE SEQUENCE [LARGE SCALE GENOMIC DNA]</scope>
    <source>
        <strain evidence="2 3">PLY_AMNH</strain>
    </source>
</reference>
<name>A0AAE0FXI5_9CHLO</name>
<feature type="compositionally biased region" description="Basic and acidic residues" evidence="1">
    <location>
        <begin position="1"/>
        <end position="19"/>
    </location>
</feature>
<feature type="region of interest" description="Disordered" evidence="1">
    <location>
        <begin position="1"/>
        <end position="20"/>
    </location>
</feature>
<comment type="caution">
    <text evidence="2">The sequence shown here is derived from an EMBL/GenBank/DDBJ whole genome shotgun (WGS) entry which is preliminary data.</text>
</comment>
<dbReference type="AlphaFoldDB" id="A0AAE0FXI5"/>
<gene>
    <name evidence="2" type="ORF">CYMTET_23588</name>
</gene>
<keyword evidence="3" id="KW-1185">Reference proteome</keyword>
<protein>
    <submittedName>
        <fullName evidence="2">Uncharacterized protein</fullName>
    </submittedName>
</protein>
<evidence type="ECO:0000313" key="3">
    <source>
        <dbReference type="Proteomes" id="UP001190700"/>
    </source>
</evidence>
<accession>A0AAE0FXI5</accession>
<evidence type="ECO:0000256" key="1">
    <source>
        <dbReference type="SAM" id="MobiDB-lite"/>
    </source>
</evidence>
<proteinExistence type="predicted"/>
<sequence length="166" mass="17619">METQHLEPKSKASGKEKWDQQAALAFQPAASSFEYERMLVTKNGKGAHQRATLLNKAFFDEDRLPPQGRAASCDSLLGPDSTISYAHMFRPPPTDGPDDDGGNTTSCEDSSSPSGTDFTCQKAVVGSHAAAISAVARAPSHPQALGSLGFPTLCHLRHSPPSPWGS</sequence>
<dbReference type="Proteomes" id="UP001190700">
    <property type="component" value="Unassembled WGS sequence"/>
</dbReference>
<feature type="region of interest" description="Disordered" evidence="1">
    <location>
        <begin position="83"/>
        <end position="118"/>
    </location>
</feature>
<feature type="compositionally biased region" description="Polar residues" evidence="1">
    <location>
        <begin position="106"/>
        <end position="118"/>
    </location>
</feature>
<evidence type="ECO:0000313" key="2">
    <source>
        <dbReference type="EMBL" id="KAK3267881.1"/>
    </source>
</evidence>
<organism evidence="2 3">
    <name type="scientific">Cymbomonas tetramitiformis</name>
    <dbReference type="NCBI Taxonomy" id="36881"/>
    <lineage>
        <taxon>Eukaryota</taxon>
        <taxon>Viridiplantae</taxon>
        <taxon>Chlorophyta</taxon>
        <taxon>Pyramimonadophyceae</taxon>
        <taxon>Pyramimonadales</taxon>
        <taxon>Pyramimonadaceae</taxon>
        <taxon>Cymbomonas</taxon>
    </lineage>
</organism>
<dbReference type="EMBL" id="LGRX02012147">
    <property type="protein sequence ID" value="KAK3267881.1"/>
    <property type="molecule type" value="Genomic_DNA"/>
</dbReference>